<dbReference type="PROSITE" id="PS00111">
    <property type="entry name" value="PGLYCERATE_KINASE"/>
    <property type="match status" value="1"/>
</dbReference>
<feature type="binding site" evidence="13">
    <location>
        <position position="118"/>
    </location>
    <ligand>
        <name>(2R)-3-phosphoglycerate</name>
        <dbReference type="ChEBI" id="CHEBI:58272"/>
    </ligand>
</feature>
<dbReference type="GO" id="GO:0006094">
    <property type="term" value="P:gluconeogenesis"/>
    <property type="evidence" value="ECO:0007669"/>
    <property type="project" value="TreeGrafter"/>
</dbReference>
<evidence type="ECO:0000256" key="7">
    <source>
        <dbReference type="ARBA" id="ARBA00022490"/>
    </source>
</evidence>
<comment type="catalytic activity">
    <reaction evidence="1 15">
        <text>(2R)-3-phosphoglycerate + ATP = (2R)-3-phospho-glyceroyl phosphate + ADP</text>
        <dbReference type="Rhea" id="RHEA:14801"/>
        <dbReference type="ChEBI" id="CHEBI:30616"/>
        <dbReference type="ChEBI" id="CHEBI:57604"/>
        <dbReference type="ChEBI" id="CHEBI:58272"/>
        <dbReference type="ChEBI" id="CHEBI:456216"/>
        <dbReference type="EC" id="2.7.2.3"/>
    </reaction>
</comment>
<dbReference type="InterPro" id="IPR015824">
    <property type="entry name" value="Phosphoglycerate_kinase_N"/>
</dbReference>
<comment type="similarity">
    <text evidence="3 15">Belongs to the phosphoglycerate kinase family.</text>
</comment>
<evidence type="ECO:0000256" key="11">
    <source>
        <dbReference type="ARBA" id="ARBA00022840"/>
    </source>
</evidence>
<evidence type="ECO:0000256" key="6">
    <source>
        <dbReference type="ARBA" id="ARBA00016471"/>
    </source>
</evidence>
<evidence type="ECO:0000313" key="16">
    <source>
        <dbReference type="EMBL" id="HIW87353.1"/>
    </source>
</evidence>
<evidence type="ECO:0000256" key="10">
    <source>
        <dbReference type="ARBA" id="ARBA00022777"/>
    </source>
</evidence>
<keyword evidence="10 15" id="KW-0418">Kinase</keyword>
<proteinExistence type="inferred from homology"/>
<evidence type="ECO:0000256" key="3">
    <source>
        <dbReference type="ARBA" id="ARBA00008982"/>
    </source>
</evidence>
<keyword evidence="11 14" id="KW-0067">ATP-binding</keyword>
<evidence type="ECO:0000256" key="14">
    <source>
        <dbReference type="PIRSR" id="PIRSR000724-2"/>
    </source>
</evidence>
<reference evidence="16" key="2">
    <citation type="submission" date="2021-04" db="EMBL/GenBank/DDBJ databases">
        <authorList>
            <person name="Gilroy R."/>
        </authorList>
    </citation>
    <scope>NUCLEOTIDE SEQUENCE</scope>
    <source>
        <strain evidence="16">Gambia16-930</strain>
    </source>
</reference>
<comment type="pathway">
    <text evidence="2">Carbohydrate degradation; glycolysis; pyruvate from D-glyceraldehyde 3-phosphate: step 2/5.</text>
</comment>
<dbReference type="InterPro" id="IPR001576">
    <property type="entry name" value="Phosphoglycerate_kinase"/>
</dbReference>
<feature type="binding site" evidence="13">
    <location>
        <position position="35"/>
    </location>
    <ligand>
        <name>(2R)-3-phosphoglycerate</name>
        <dbReference type="ChEBI" id="CHEBI:58272"/>
    </ligand>
</feature>
<evidence type="ECO:0000256" key="12">
    <source>
        <dbReference type="ARBA" id="ARBA00023152"/>
    </source>
</evidence>
<dbReference type="PIRSF" id="PIRSF000724">
    <property type="entry name" value="Pgk"/>
    <property type="match status" value="1"/>
</dbReference>
<dbReference type="GO" id="GO:0005524">
    <property type="term" value="F:ATP binding"/>
    <property type="evidence" value="ECO:0007669"/>
    <property type="project" value="UniProtKB-KW"/>
</dbReference>
<evidence type="ECO:0000256" key="15">
    <source>
        <dbReference type="RuleBase" id="RU000532"/>
    </source>
</evidence>
<dbReference type="InterPro" id="IPR036043">
    <property type="entry name" value="Phosphoglycerate_kinase_sf"/>
</dbReference>
<evidence type="ECO:0000256" key="13">
    <source>
        <dbReference type="PIRSR" id="PIRSR000724-1"/>
    </source>
</evidence>
<comment type="caution">
    <text evidence="16">The sequence shown here is derived from an EMBL/GenBank/DDBJ whole genome shotgun (WGS) entry which is preliminary data.</text>
</comment>
<evidence type="ECO:0000256" key="2">
    <source>
        <dbReference type="ARBA" id="ARBA00004838"/>
    </source>
</evidence>
<dbReference type="InterPro" id="IPR015911">
    <property type="entry name" value="Phosphoglycerate_kinase_CS"/>
</dbReference>
<name>A0A9D1RHT4_9BACT</name>
<dbReference type="GO" id="GO:0006096">
    <property type="term" value="P:glycolytic process"/>
    <property type="evidence" value="ECO:0007669"/>
    <property type="project" value="UniProtKB-KW"/>
</dbReference>
<protein>
    <recommendedName>
        <fullName evidence="6 15">Phosphoglycerate kinase</fullName>
        <ecNumber evidence="5 15">2.7.2.3</ecNumber>
    </recommendedName>
</protein>
<dbReference type="Proteomes" id="UP000824267">
    <property type="component" value="Unassembled WGS sequence"/>
</dbReference>
<evidence type="ECO:0000313" key="17">
    <source>
        <dbReference type="Proteomes" id="UP000824267"/>
    </source>
</evidence>
<keyword evidence="12" id="KW-0324">Glycolysis</keyword>
<dbReference type="FunFam" id="3.40.50.1260:FF:000006">
    <property type="entry name" value="Phosphoglycerate kinase"/>
    <property type="match status" value="1"/>
</dbReference>
<dbReference type="GO" id="GO:0005829">
    <property type="term" value="C:cytosol"/>
    <property type="evidence" value="ECO:0007669"/>
    <property type="project" value="TreeGrafter"/>
</dbReference>
<feature type="binding site" evidence="14">
    <location>
        <position position="203"/>
    </location>
    <ligand>
        <name>ATP</name>
        <dbReference type="ChEBI" id="CHEBI:30616"/>
    </ligand>
</feature>
<dbReference type="AlphaFoldDB" id="A0A9D1RHT4"/>
<keyword evidence="8 15" id="KW-0808">Transferase</keyword>
<gene>
    <name evidence="16" type="ORF">IAC47_03665</name>
</gene>
<feature type="binding site" evidence="13">
    <location>
        <begin position="19"/>
        <end position="21"/>
    </location>
    <ligand>
        <name>substrate</name>
    </ligand>
</feature>
<evidence type="ECO:0000256" key="5">
    <source>
        <dbReference type="ARBA" id="ARBA00013061"/>
    </source>
</evidence>
<keyword evidence="7" id="KW-0963">Cytoplasm</keyword>
<evidence type="ECO:0000256" key="9">
    <source>
        <dbReference type="ARBA" id="ARBA00022741"/>
    </source>
</evidence>
<dbReference type="Pfam" id="PF00162">
    <property type="entry name" value="PGK"/>
    <property type="match status" value="1"/>
</dbReference>
<dbReference type="PANTHER" id="PTHR11406:SF23">
    <property type="entry name" value="PHOSPHOGLYCERATE KINASE 1, CHLOROPLASTIC-RELATED"/>
    <property type="match status" value="1"/>
</dbReference>
<evidence type="ECO:0000256" key="8">
    <source>
        <dbReference type="ARBA" id="ARBA00022679"/>
    </source>
</evidence>
<feature type="binding site" evidence="13">
    <location>
        <position position="151"/>
    </location>
    <ligand>
        <name>(2R)-3-phosphoglycerate</name>
        <dbReference type="ChEBI" id="CHEBI:58272"/>
    </ligand>
</feature>
<evidence type="ECO:0000256" key="1">
    <source>
        <dbReference type="ARBA" id="ARBA00000642"/>
    </source>
</evidence>
<evidence type="ECO:0000256" key="4">
    <source>
        <dbReference type="ARBA" id="ARBA00011245"/>
    </source>
</evidence>
<reference evidence="16" key="1">
    <citation type="journal article" date="2021" name="PeerJ">
        <title>Extensive microbial diversity within the chicken gut microbiome revealed by metagenomics and culture.</title>
        <authorList>
            <person name="Gilroy R."/>
            <person name="Ravi A."/>
            <person name="Getino M."/>
            <person name="Pursley I."/>
            <person name="Horton D.L."/>
            <person name="Alikhan N.F."/>
            <person name="Baker D."/>
            <person name="Gharbi K."/>
            <person name="Hall N."/>
            <person name="Watson M."/>
            <person name="Adriaenssens E.M."/>
            <person name="Foster-Nyarko E."/>
            <person name="Jarju S."/>
            <person name="Secka A."/>
            <person name="Antonio M."/>
            <person name="Oren A."/>
            <person name="Chaudhuri R.R."/>
            <person name="La Ragione R."/>
            <person name="Hildebrand F."/>
            <person name="Pallen M.J."/>
        </authorList>
    </citation>
    <scope>NUCLEOTIDE SEQUENCE</scope>
    <source>
        <strain evidence="16">Gambia16-930</strain>
    </source>
</reference>
<dbReference type="PRINTS" id="PR00477">
    <property type="entry name" value="PHGLYCKINASE"/>
</dbReference>
<feature type="non-terminal residue" evidence="16">
    <location>
        <position position="329"/>
    </location>
</feature>
<dbReference type="FunFam" id="3.40.50.1260:FF:000031">
    <property type="entry name" value="Phosphoglycerate kinase 1"/>
    <property type="match status" value="1"/>
</dbReference>
<comment type="subunit">
    <text evidence="4">Monomer.</text>
</comment>
<dbReference type="SUPFAM" id="SSF53748">
    <property type="entry name" value="Phosphoglycerate kinase"/>
    <property type="match status" value="1"/>
</dbReference>
<organism evidence="16 17">
    <name type="scientific">Candidatus Onthomorpha intestinigallinarum</name>
    <dbReference type="NCBI Taxonomy" id="2840880"/>
    <lineage>
        <taxon>Bacteria</taxon>
        <taxon>Pseudomonadati</taxon>
        <taxon>Bacteroidota</taxon>
        <taxon>Bacteroidia</taxon>
        <taxon>Bacteroidales</taxon>
        <taxon>Candidatus Onthomorpha</taxon>
    </lineage>
</organism>
<keyword evidence="9" id="KW-0547">Nucleotide-binding</keyword>
<dbReference type="Gene3D" id="3.40.50.1260">
    <property type="entry name" value="Phosphoglycerate kinase, N-terminal domain"/>
    <property type="match status" value="2"/>
</dbReference>
<dbReference type="PANTHER" id="PTHR11406">
    <property type="entry name" value="PHOSPHOGLYCERATE KINASE"/>
    <property type="match status" value="1"/>
</dbReference>
<sequence length="329" mass="36238">MKSINDVSFSGRKVLLRVDFNVPVDENKNITDDTRIREAMPTIDKLLGDGAALIIMAHFGRPKKGGFEADLSLKPVADYLSRILDKKVVFTQSLDFGDISSLASALKPGDVMMLENIRFYPEETKGDEAFARKLSQLGDCYVNDAFGAAHREHASTATIARFFPNDRYFGLLMENEVRNLNKLMQNPQRPFTAIIGGSKISSKIDVIKNLLPLVDNLVIGGGMSYTFAKAEGKAIGRSICEDDKMDIALELKAAAKAKGVNLYLPVDIVAGDSFSNDCNVKYCPQVDIPDGWEGMDAGEKTVKLFTDVIMNSKTILWNGPVGVFEFETF</sequence>
<dbReference type="EC" id="2.7.2.3" evidence="5 15"/>
<dbReference type="GO" id="GO:0004618">
    <property type="term" value="F:phosphoglycerate kinase activity"/>
    <property type="evidence" value="ECO:0007669"/>
    <property type="project" value="UniProtKB-EC"/>
</dbReference>
<accession>A0A9D1RHT4</accession>
<dbReference type="GO" id="GO:0043531">
    <property type="term" value="F:ADP binding"/>
    <property type="evidence" value="ECO:0007669"/>
    <property type="project" value="TreeGrafter"/>
</dbReference>
<feature type="binding site" evidence="13">
    <location>
        <begin position="58"/>
        <end position="61"/>
    </location>
    <ligand>
        <name>substrate</name>
    </ligand>
</feature>
<feature type="binding site" evidence="14">
    <location>
        <position position="325"/>
    </location>
    <ligand>
        <name>ATP</name>
        <dbReference type="ChEBI" id="CHEBI:30616"/>
    </ligand>
</feature>
<dbReference type="EMBL" id="DXGG01000124">
    <property type="protein sequence ID" value="HIW87353.1"/>
    <property type="molecule type" value="Genomic_DNA"/>
</dbReference>